<dbReference type="AlphaFoldDB" id="A0A365PDV0"/>
<evidence type="ECO:0000313" key="11">
    <source>
        <dbReference type="Proteomes" id="UP000252187"/>
    </source>
</evidence>
<organism evidence="10 11">
    <name type="scientific">Dietzia maris</name>
    <dbReference type="NCBI Taxonomy" id="37915"/>
    <lineage>
        <taxon>Bacteria</taxon>
        <taxon>Bacillati</taxon>
        <taxon>Actinomycetota</taxon>
        <taxon>Actinomycetes</taxon>
        <taxon>Mycobacteriales</taxon>
        <taxon>Dietziaceae</taxon>
        <taxon>Dietzia</taxon>
    </lineage>
</organism>
<dbReference type="SUPFAM" id="SSF81345">
    <property type="entry name" value="ABC transporter involved in vitamin B12 uptake, BtuC"/>
    <property type="match status" value="1"/>
</dbReference>
<feature type="transmembrane region" description="Helical" evidence="8">
    <location>
        <begin position="212"/>
        <end position="231"/>
    </location>
</feature>
<evidence type="ECO:0000256" key="4">
    <source>
        <dbReference type="ARBA" id="ARBA00022475"/>
    </source>
</evidence>
<evidence type="ECO:0000313" key="10">
    <source>
        <dbReference type="EMBL" id="RBA40526.1"/>
    </source>
</evidence>
<dbReference type="GO" id="GO:0005886">
    <property type="term" value="C:plasma membrane"/>
    <property type="evidence" value="ECO:0007669"/>
    <property type="project" value="UniProtKB-SubCell"/>
</dbReference>
<evidence type="ECO:0000256" key="7">
    <source>
        <dbReference type="ARBA" id="ARBA00023136"/>
    </source>
</evidence>
<keyword evidence="5 8" id="KW-0812">Transmembrane</keyword>
<feature type="transmembrane region" description="Helical" evidence="8">
    <location>
        <begin position="326"/>
        <end position="344"/>
    </location>
</feature>
<comment type="caution">
    <text evidence="10">The sequence shown here is derived from an EMBL/GenBank/DDBJ whole genome shotgun (WGS) entry which is preliminary data.</text>
</comment>
<dbReference type="Proteomes" id="UP000252187">
    <property type="component" value="Unassembled WGS sequence"/>
</dbReference>
<dbReference type="PANTHER" id="PTHR30472:SF19">
    <property type="entry name" value="PETROBACTIN IMPORT SYSTEM PERMEASE PROTEIN YCLO"/>
    <property type="match status" value="1"/>
</dbReference>
<evidence type="ECO:0000256" key="6">
    <source>
        <dbReference type="ARBA" id="ARBA00022989"/>
    </source>
</evidence>
<evidence type="ECO:0000256" key="5">
    <source>
        <dbReference type="ARBA" id="ARBA00022692"/>
    </source>
</evidence>
<dbReference type="Pfam" id="PF01032">
    <property type="entry name" value="FecCD"/>
    <property type="match status" value="1"/>
</dbReference>
<evidence type="ECO:0000313" key="9">
    <source>
        <dbReference type="EMBL" id="MDV6298005.1"/>
    </source>
</evidence>
<evidence type="ECO:0000256" key="3">
    <source>
        <dbReference type="ARBA" id="ARBA00022448"/>
    </source>
</evidence>
<dbReference type="GeneID" id="97417739"/>
<dbReference type="RefSeq" id="WP_119191763.1">
    <property type="nucleotide sequence ID" value="NZ_JAWLKJ010000001.1"/>
</dbReference>
<dbReference type="GO" id="GO:0033214">
    <property type="term" value="P:siderophore-iron import into cell"/>
    <property type="evidence" value="ECO:0007669"/>
    <property type="project" value="TreeGrafter"/>
</dbReference>
<proteinExistence type="inferred from homology"/>
<feature type="transmembrane region" description="Helical" evidence="8">
    <location>
        <begin position="29"/>
        <end position="51"/>
    </location>
</feature>
<feature type="transmembrane region" description="Helical" evidence="8">
    <location>
        <begin position="71"/>
        <end position="88"/>
    </location>
</feature>
<dbReference type="GO" id="GO:0022857">
    <property type="term" value="F:transmembrane transporter activity"/>
    <property type="evidence" value="ECO:0007669"/>
    <property type="project" value="InterPro"/>
</dbReference>
<feature type="transmembrane region" description="Helical" evidence="8">
    <location>
        <begin position="164"/>
        <end position="185"/>
    </location>
</feature>
<dbReference type="PANTHER" id="PTHR30472">
    <property type="entry name" value="FERRIC ENTEROBACTIN TRANSPORT SYSTEM PERMEASE PROTEIN"/>
    <property type="match status" value="1"/>
</dbReference>
<gene>
    <name evidence="10" type="ORF">DQ226_01460</name>
    <name evidence="9" type="ORF">R3P82_02655</name>
</gene>
<reference evidence="10 11" key="1">
    <citation type="submission" date="2018-06" db="EMBL/GenBank/DDBJ databases">
        <title>Whole genome sequencing of four bacterial strains from South Shetland trench revealing bio-synthetic gene clusters.</title>
        <authorList>
            <person name="Abdel-Mageed W.M."/>
            <person name="Lehri B."/>
            <person name="Jarmusch S.A."/>
            <person name="Miranda K."/>
            <person name="Goodfellow M."/>
            <person name="Jaspars M."/>
            <person name="Karlyshev A.V."/>
        </authorList>
    </citation>
    <scope>NUCLEOTIDE SEQUENCE [LARGE SCALE GENOMIC DNA]</scope>
    <source>
        <strain evidence="10 11">SST1</strain>
    </source>
</reference>
<name>A0A365PDV0_9ACTN</name>
<dbReference type="EMBL" id="JAWLKJ010000001">
    <property type="protein sequence ID" value="MDV6298005.1"/>
    <property type="molecule type" value="Genomic_DNA"/>
</dbReference>
<dbReference type="Proteomes" id="UP001185873">
    <property type="component" value="Unassembled WGS sequence"/>
</dbReference>
<accession>A0A365PDV0</accession>
<dbReference type="InterPro" id="IPR037294">
    <property type="entry name" value="ABC_BtuC-like"/>
</dbReference>
<comment type="similarity">
    <text evidence="2">Belongs to the binding-protein-dependent transport system permease family. FecCD subfamily.</text>
</comment>
<protein>
    <submittedName>
        <fullName evidence="10">ABC transporter permease</fullName>
    </submittedName>
    <submittedName>
        <fullName evidence="9">Iron chelate uptake ABC transporter family permease subunit</fullName>
    </submittedName>
</protein>
<feature type="transmembrane region" description="Helical" evidence="8">
    <location>
        <begin position="138"/>
        <end position="157"/>
    </location>
</feature>
<feature type="transmembrane region" description="Helical" evidence="8">
    <location>
        <begin position="298"/>
        <end position="320"/>
    </location>
</feature>
<reference evidence="9" key="2">
    <citation type="submission" date="2023-10" db="EMBL/GenBank/DDBJ databases">
        <title>Development of a sustainable strategy for remediation of hydrocarbon-contaminated territories based on the waste exchange concept.</title>
        <authorList>
            <person name="Krivoruchko A."/>
        </authorList>
    </citation>
    <scope>NUCLEOTIDE SEQUENCE</scope>
    <source>
        <strain evidence="9">IEGM 1175</strain>
    </source>
</reference>
<keyword evidence="4" id="KW-1003">Cell membrane</keyword>
<keyword evidence="3" id="KW-0813">Transport</keyword>
<sequence length="349" mass="36845">MPETAILVAPPESLTRGRTRAEADRRRRWIVTLVCAVAAIAALAALVLSGLPDTVGSRAWSYSLDRLSRHAVAIVLVSVAVGVSTVIFQTVTGNRILTPALMGFDSLYLLIQTMLVFFMIPRDAAVIGGLTSGGLSGFLGQTAIMVVASTSLYLWLLGGRRTDIHLLLLVGVVFGVFFRSASSFFQRLLDPAAYLQIQDAMFASFRGVQLDVLVACGVIVVGGLVAVAILGRRLDVMLLGRDPAVALGVDHRRVTIVVLVVVSFLVSASTALIGPVMFFGLIVANAAYALLGTTLHRFTLPVASLLGVIALAGGEMVLGALGVESALSIVIEFAGGLLFLFLLLTNRAR</sequence>
<dbReference type="Gene3D" id="1.10.3470.10">
    <property type="entry name" value="ABC transporter involved in vitamin B12 uptake, BtuC"/>
    <property type="match status" value="1"/>
</dbReference>
<dbReference type="EMBL" id="QNTT01000002">
    <property type="protein sequence ID" value="RBA40526.1"/>
    <property type="molecule type" value="Genomic_DNA"/>
</dbReference>
<dbReference type="InterPro" id="IPR000522">
    <property type="entry name" value="ABC_transptr_permease_BtuC"/>
</dbReference>
<keyword evidence="7 8" id="KW-0472">Membrane</keyword>
<evidence type="ECO:0000256" key="1">
    <source>
        <dbReference type="ARBA" id="ARBA00004651"/>
    </source>
</evidence>
<comment type="subcellular location">
    <subcellularLocation>
        <location evidence="1">Cell membrane</location>
        <topology evidence="1">Multi-pass membrane protein</topology>
    </subcellularLocation>
</comment>
<feature type="transmembrane region" description="Helical" evidence="8">
    <location>
        <begin position="100"/>
        <end position="118"/>
    </location>
</feature>
<evidence type="ECO:0000256" key="8">
    <source>
        <dbReference type="SAM" id="Phobius"/>
    </source>
</evidence>
<evidence type="ECO:0000256" key="2">
    <source>
        <dbReference type="ARBA" id="ARBA00007935"/>
    </source>
</evidence>
<keyword evidence="6 8" id="KW-1133">Transmembrane helix</keyword>